<name>A0A080M5J7_9PROT</name>
<evidence type="ECO:0000313" key="5">
    <source>
        <dbReference type="Proteomes" id="UP000509684"/>
    </source>
</evidence>
<evidence type="ECO:0000313" key="2">
    <source>
        <dbReference type="EMBL" id="KFB76508.1"/>
    </source>
</evidence>
<sequence length="100" mass="10927">MRRTDFEWTVAAGHPAFSGHFPDQPIVPGVVLLDRALYFAEAVLGRPALVWEIAQTKFFSPVGPGQVLTFQLHERPDTSIAFSVLAEGCEVAAGHLRPGR</sequence>
<organism evidence="2 4">
    <name type="scientific">Candidatus Accumulibacter cognatus</name>
    <dbReference type="NCBI Taxonomy" id="2954383"/>
    <lineage>
        <taxon>Bacteria</taxon>
        <taxon>Pseudomonadati</taxon>
        <taxon>Pseudomonadota</taxon>
        <taxon>Betaproteobacteria</taxon>
        <taxon>Candidatus Accumulibacter</taxon>
    </lineage>
</organism>
<dbReference type="Pfam" id="PF22818">
    <property type="entry name" value="ApeI-like"/>
    <property type="match status" value="1"/>
</dbReference>
<gene>
    <name evidence="2" type="ORF">AW06_002418</name>
    <name evidence="3" type="ORF">HWD57_18410</name>
</gene>
<dbReference type="SUPFAM" id="SSF54637">
    <property type="entry name" value="Thioesterase/thiol ester dehydrase-isomerase"/>
    <property type="match status" value="1"/>
</dbReference>
<dbReference type="InterPro" id="IPR054545">
    <property type="entry name" value="ApeI-like"/>
</dbReference>
<dbReference type="GO" id="GO:0016829">
    <property type="term" value="F:lyase activity"/>
    <property type="evidence" value="ECO:0007669"/>
    <property type="project" value="UniProtKB-KW"/>
</dbReference>
<dbReference type="EMBL" id="CP058708">
    <property type="protein sequence ID" value="QLH51556.1"/>
    <property type="molecule type" value="Genomic_DNA"/>
</dbReference>
<evidence type="ECO:0000259" key="1">
    <source>
        <dbReference type="Pfam" id="PF22818"/>
    </source>
</evidence>
<dbReference type="KEGG" id="acog:HWD57_18410"/>
<reference evidence="2 4" key="1">
    <citation type="submission" date="2014-02" db="EMBL/GenBank/DDBJ databases">
        <title>Expanding our view of genomic diversity in Candidatus Accumulibacter clades.</title>
        <authorList>
            <person name="Skennerton C.T."/>
            <person name="Barr J.J."/>
            <person name="Slater F.R."/>
            <person name="Bond P.L."/>
            <person name="Tyson G.W."/>
        </authorList>
    </citation>
    <scope>NUCLEOTIDE SEQUENCE [LARGE SCALE GENOMIC DNA]</scope>
    <source>
        <strain evidence="4">SK-02</strain>
    </source>
</reference>
<dbReference type="AlphaFoldDB" id="A0A080M5J7"/>
<proteinExistence type="predicted"/>
<evidence type="ECO:0000313" key="3">
    <source>
        <dbReference type="EMBL" id="QLH51556.1"/>
    </source>
</evidence>
<dbReference type="EMBL" id="JDST02000053">
    <property type="protein sequence ID" value="KFB76508.1"/>
    <property type="molecule type" value="Genomic_DNA"/>
</dbReference>
<dbReference type="Proteomes" id="UP000021315">
    <property type="component" value="Unassembled WGS sequence"/>
</dbReference>
<reference evidence="3 5" key="2">
    <citation type="journal article" date="2019" name="Microbiome">
        <title>Annotated bacterial chromosomes from frame-shift-corrected long-read metagenomic data.</title>
        <authorList>
            <person name="Arumugam K."/>
            <person name="Bagci C."/>
            <person name="Bessarab I."/>
            <person name="Beier S."/>
            <person name="Buchfink B."/>
            <person name="Gorska A."/>
            <person name="Qiu G."/>
            <person name="Huson D.H."/>
            <person name="Williams R.B.H."/>
        </authorList>
    </citation>
    <scope>NUCLEOTIDE SEQUENCE [LARGE SCALE GENOMIC DNA]</scope>
    <source>
        <strain evidence="3">SSA1</strain>
    </source>
</reference>
<accession>A0A7D5SA03</accession>
<accession>A0A080M5J7</accession>
<keyword evidence="4" id="KW-1185">Reference proteome</keyword>
<protein>
    <submittedName>
        <fullName evidence="2">(3R)-hydroxymyristoyl-ACP dehydratase</fullName>
    </submittedName>
</protein>
<feature type="domain" description="ApeI dehydratase-like" evidence="1">
    <location>
        <begin position="4"/>
        <end position="91"/>
    </location>
</feature>
<dbReference type="RefSeq" id="WP_034949563.1">
    <property type="nucleotide sequence ID" value="NZ_JDST02000053.1"/>
</dbReference>
<dbReference type="STRING" id="1453999.AW06_002418"/>
<dbReference type="Gene3D" id="3.10.129.10">
    <property type="entry name" value="Hotdog Thioesterase"/>
    <property type="match status" value="1"/>
</dbReference>
<evidence type="ECO:0000313" key="4">
    <source>
        <dbReference type="Proteomes" id="UP000021315"/>
    </source>
</evidence>
<reference evidence="3" key="3">
    <citation type="submission" date="2020-06" db="EMBL/GenBank/DDBJ databases">
        <authorList>
            <person name="Arumugam K."/>
            <person name="Besarab I."/>
            <person name="Haryono M."/>
            <person name="Bagci C."/>
            <person name="Beier S."/>
            <person name="Buchfink B."/>
            <person name="Gorska A."/>
            <person name="Qiu G."/>
            <person name="Huson D.H."/>
            <person name="Williams R.B."/>
        </authorList>
    </citation>
    <scope>NUCLEOTIDE SEQUENCE</scope>
    <source>
        <strain evidence="3">SSA1</strain>
    </source>
</reference>
<dbReference type="InterPro" id="IPR029069">
    <property type="entry name" value="HotDog_dom_sf"/>
</dbReference>
<dbReference type="Proteomes" id="UP000509684">
    <property type="component" value="Chromosome"/>
</dbReference>